<name>A0ABW5DIZ5_9HYPH</name>
<dbReference type="InterPro" id="IPR002477">
    <property type="entry name" value="Peptidoglycan-bd-like"/>
</dbReference>
<dbReference type="Proteomes" id="UP001597373">
    <property type="component" value="Unassembled WGS sequence"/>
</dbReference>
<keyword evidence="4" id="KW-1185">Reference proteome</keyword>
<sequence length="266" mass="28018">MKSRYARQPKRKARKGLFLTGLSWLGSAIARNPVSFGGSTAFLVTLAVVSVNAVWKQPQVHPNAFIATRAPARPVKPVPTPTPAPTEVRSEVPPRVDHPAPAVAPVENGSTGSIAPLSGNSNVAAVQQVLHDLGLYQGPVDGLTGPQTRTAVQNYRRIVGLPAGSDIDDALLVQLGLKRPAAEASVSEPVRIEQVSLGAGSAGNDSVKKVQAALRAFGHTEIEVDGILGKGTREAIREFQSLFGLPVTGEVDRELLAKMREIGLAD</sequence>
<proteinExistence type="predicted"/>
<dbReference type="Gene3D" id="1.10.101.10">
    <property type="entry name" value="PGBD-like superfamily/PGBD"/>
    <property type="match status" value="2"/>
</dbReference>
<gene>
    <name evidence="3" type="ORF">ACFSMZ_08945</name>
</gene>
<organism evidence="3 4">
    <name type="scientific">Chelativorans composti</name>
    <dbReference type="NCBI Taxonomy" id="768533"/>
    <lineage>
        <taxon>Bacteria</taxon>
        <taxon>Pseudomonadati</taxon>
        <taxon>Pseudomonadota</taxon>
        <taxon>Alphaproteobacteria</taxon>
        <taxon>Hyphomicrobiales</taxon>
        <taxon>Phyllobacteriaceae</taxon>
        <taxon>Chelativorans</taxon>
    </lineage>
</organism>
<dbReference type="Pfam" id="PF01471">
    <property type="entry name" value="PG_binding_1"/>
    <property type="match status" value="2"/>
</dbReference>
<protein>
    <submittedName>
        <fullName evidence="3">Peptidoglycan-binding domain-containing protein</fullName>
    </submittedName>
</protein>
<evidence type="ECO:0000256" key="1">
    <source>
        <dbReference type="SAM" id="MobiDB-lite"/>
    </source>
</evidence>
<feature type="region of interest" description="Disordered" evidence="1">
    <location>
        <begin position="76"/>
        <end position="102"/>
    </location>
</feature>
<dbReference type="EMBL" id="JBHUIR010000029">
    <property type="protein sequence ID" value="MFD2259889.1"/>
    <property type="molecule type" value="Genomic_DNA"/>
</dbReference>
<accession>A0ABW5DIZ5</accession>
<dbReference type="InterPro" id="IPR036366">
    <property type="entry name" value="PGBDSf"/>
</dbReference>
<evidence type="ECO:0000259" key="2">
    <source>
        <dbReference type="Pfam" id="PF01471"/>
    </source>
</evidence>
<evidence type="ECO:0000313" key="3">
    <source>
        <dbReference type="EMBL" id="MFD2259889.1"/>
    </source>
</evidence>
<feature type="compositionally biased region" description="Basic and acidic residues" evidence="1">
    <location>
        <begin position="88"/>
        <end position="98"/>
    </location>
</feature>
<feature type="domain" description="Peptidoglycan binding-like" evidence="2">
    <location>
        <begin position="205"/>
        <end position="259"/>
    </location>
</feature>
<dbReference type="RefSeq" id="WP_345097666.1">
    <property type="nucleotide sequence ID" value="NZ_BAABGS010000008.1"/>
</dbReference>
<dbReference type="InterPro" id="IPR036365">
    <property type="entry name" value="PGBD-like_sf"/>
</dbReference>
<feature type="domain" description="Peptidoglycan binding-like" evidence="2">
    <location>
        <begin position="120"/>
        <end position="163"/>
    </location>
</feature>
<evidence type="ECO:0000313" key="4">
    <source>
        <dbReference type="Proteomes" id="UP001597373"/>
    </source>
</evidence>
<reference evidence="4" key="1">
    <citation type="journal article" date="2019" name="Int. J. Syst. Evol. Microbiol.">
        <title>The Global Catalogue of Microorganisms (GCM) 10K type strain sequencing project: providing services to taxonomists for standard genome sequencing and annotation.</title>
        <authorList>
            <consortium name="The Broad Institute Genomics Platform"/>
            <consortium name="The Broad Institute Genome Sequencing Center for Infectious Disease"/>
            <person name="Wu L."/>
            <person name="Ma J."/>
        </authorList>
    </citation>
    <scope>NUCLEOTIDE SEQUENCE [LARGE SCALE GENOMIC DNA]</scope>
    <source>
        <strain evidence="4">KCTC 23707</strain>
    </source>
</reference>
<dbReference type="SUPFAM" id="SSF47090">
    <property type="entry name" value="PGBD-like"/>
    <property type="match status" value="2"/>
</dbReference>
<comment type="caution">
    <text evidence="3">The sequence shown here is derived from an EMBL/GenBank/DDBJ whole genome shotgun (WGS) entry which is preliminary data.</text>
</comment>